<name>A0A0F3KIB3_9GAMM</name>
<organism evidence="1 2">
    <name type="scientific">Luteibacter yeojuensis</name>
    <dbReference type="NCBI Taxonomy" id="345309"/>
    <lineage>
        <taxon>Bacteria</taxon>
        <taxon>Pseudomonadati</taxon>
        <taxon>Pseudomonadota</taxon>
        <taxon>Gammaproteobacteria</taxon>
        <taxon>Lysobacterales</taxon>
        <taxon>Rhodanobacteraceae</taxon>
        <taxon>Luteibacter</taxon>
    </lineage>
</organism>
<dbReference type="InterPro" id="IPR005651">
    <property type="entry name" value="Trm112-like"/>
</dbReference>
<dbReference type="Pfam" id="PF03966">
    <property type="entry name" value="Trm112p"/>
    <property type="match status" value="1"/>
</dbReference>
<comment type="caution">
    <text evidence="1">The sequence shown here is derived from an EMBL/GenBank/DDBJ whole genome shotgun (WGS) entry which is preliminary data.</text>
</comment>
<gene>
    <name evidence="1" type="ORF">VI08_14510</name>
</gene>
<proteinExistence type="predicted"/>
<dbReference type="Proteomes" id="UP000033651">
    <property type="component" value="Unassembled WGS sequence"/>
</dbReference>
<dbReference type="AlphaFoldDB" id="A0A0F3KIB3"/>
<sequence length="96" mass="10175">MDKRLIDILCCPVSKRPLRPLTATERDQVNTAIKAGAIDTVAGEKVTDALAEGLITTDGQVIYRVDDGIPVMLPESGIGTTQMAGFTPEAGRAHNP</sequence>
<keyword evidence="2" id="KW-1185">Reference proteome</keyword>
<evidence type="ECO:0000313" key="1">
    <source>
        <dbReference type="EMBL" id="KJV30953.1"/>
    </source>
</evidence>
<evidence type="ECO:0000313" key="2">
    <source>
        <dbReference type="Proteomes" id="UP000033651"/>
    </source>
</evidence>
<dbReference type="Gene3D" id="2.20.25.10">
    <property type="match status" value="1"/>
</dbReference>
<dbReference type="EMBL" id="JZRB01000030">
    <property type="protein sequence ID" value="KJV30953.1"/>
    <property type="molecule type" value="Genomic_DNA"/>
</dbReference>
<reference evidence="1 2" key="1">
    <citation type="submission" date="2015-03" db="EMBL/GenBank/DDBJ databases">
        <title>Draft genome sequence of Luteibacter yeojuensis strain SU11.</title>
        <authorList>
            <person name="Sulaiman J."/>
            <person name="Priya K."/>
            <person name="Chan K.-G."/>
        </authorList>
    </citation>
    <scope>NUCLEOTIDE SEQUENCE [LARGE SCALE GENOMIC DNA]</scope>
    <source>
        <strain evidence="1 2">SU11</strain>
    </source>
</reference>
<protein>
    <recommendedName>
        <fullName evidence="3">Trm112 family protein</fullName>
    </recommendedName>
</protein>
<dbReference type="OrthoDB" id="9812205at2"/>
<dbReference type="PATRIC" id="fig|345309.4.peg.2506"/>
<accession>A0A0F3KIB3</accession>
<evidence type="ECO:0008006" key="3">
    <source>
        <dbReference type="Google" id="ProtNLM"/>
    </source>
</evidence>
<dbReference type="RefSeq" id="WP_045830318.1">
    <property type="nucleotide sequence ID" value="NZ_JZRB01000030.1"/>
</dbReference>
<dbReference type="SUPFAM" id="SSF158997">
    <property type="entry name" value="Trm112p-like"/>
    <property type="match status" value="1"/>
</dbReference>